<feature type="domain" description="MoaB/Mog" evidence="1">
    <location>
        <begin position="250"/>
        <end position="383"/>
    </location>
</feature>
<sequence>MEIDKAINECDDRRLKTKYNNAIYVIKRALALYPVQEVALSFNGGKDSTVLLHLLRAGCFLHKAEENNSGGDAADGGKTFPIRTIYFESPSAFPEINSFTYEAASIYNIQMDIIRLDFKSGLEALLKANPIRAIFLGVRIGDPTAVGQEQFSPSSPGWPPFMRMNPILDWSYRYTSIGSIHDTVPNALLCTRNSDSNEEKFKPAYLLADGRLERAGRAKKNSSAVCGKSSSISNGLKMENLNSGSMLTASIITVGDEILFGTVEDKLGSMLCKKLHSIGWAVSRVTVTRNDIDSVAEEVERRKSTDDMVFLFGGIGPLHSDVTVAGVAKAFGVRMAPDEEFEEHLRHLIGEKCSGDKNEMALLPEGITELLHHEQLPVPLIKCHNVIVLTATNVVELDWQWDCLIELAKSNGILELMDPFVSKCFATTLSDVEVAQPLSKLCAQFPDLYIGGYRKSREGPLIITFEGKDLSRIEAASRSLCEKFHPGAFSEIK</sequence>
<reference evidence="2" key="1">
    <citation type="submission" date="2023-12" db="EMBL/GenBank/DDBJ databases">
        <title>Genome assembly of Anisodus tanguticus.</title>
        <authorList>
            <person name="Wang Y.-J."/>
        </authorList>
    </citation>
    <scope>NUCLEOTIDE SEQUENCE</scope>
    <source>
        <strain evidence="2">KB-2021</strain>
        <tissue evidence="2">Leaf</tissue>
    </source>
</reference>
<dbReference type="EMBL" id="JAVYJV010000017">
    <property type="protein sequence ID" value="KAK4348479.1"/>
    <property type="molecule type" value="Genomic_DNA"/>
</dbReference>
<organism evidence="2 3">
    <name type="scientific">Anisodus tanguticus</name>
    <dbReference type="NCBI Taxonomy" id="243964"/>
    <lineage>
        <taxon>Eukaryota</taxon>
        <taxon>Viridiplantae</taxon>
        <taxon>Streptophyta</taxon>
        <taxon>Embryophyta</taxon>
        <taxon>Tracheophyta</taxon>
        <taxon>Spermatophyta</taxon>
        <taxon>Magnoliopsida</taxon>
        <taxon>eudicotyledons</taxon>
        <taxon>Gunneridae</taxon>
        <taxon>Pentapetalae</taxon>
        <taxon>asterids</taxon>
        <taxon>lamiids</taxon>
        <taxon>Solanales</taxon>
        <taxon>Solanaceae</taxon>
        <taxon>Solanoideae</taxon>
        <taxon>Hyoscyameae</taxon>
        <taxon>Anisodus</taxon>
    </lineage>
</organism>
<dbReference type="Gene3D" id="3.40.980.10">
    <property type="entry name" value="MoaB/Mog-like domain"/>
    <property type="match status" value="1"/>
</dbReference>
<evidence type="ECO:0000313" key="3">
    <source>
        <dbReference type="Proteomes" id="UP001291623"/>
    </source>
</evidence>
<dbReference type="GO" id="GO:0006747">
    <property type="term" value="P:FAD biosynthetic process"/>
    <property type="evidence" value="ECO:0007669"/>
    <property type="project" value="TreeGrafter"/>
</dbReference>
<dbReference type="PANTHER" id="PTHR23293">
    <property type="entry name" value="FAD SYNTHETASE-RELATED FMN ADENYLYLTRANSFERASE"/>
    <property type="match status" value="1"/>
</dbReference>
<dbReference type="SUPFAM" id="SSF53218">
    <property type="entry name" value="Molybdenum cofactor biosynthesis proteins"/>
    <property type="match status" value="1"/>
</dbReference>
<proteinExistence type="predicted"/>
<dbReference type="InterPro" id="IPR001453">
    <property type="entry name" value="MoaB/Mog_dom"/>
</dbReference>
<dbReference type="Pfam" id="PF00994">
    <property type="entry name" value="MoCF_biosynth"/>
    <property type="match status" value="1"/>
</dbReference>
<name>A0AAE1RA83_9SOLA</name>
<keyword evidence="3" id="KW-1185">Reference proteome</keyword>
<dbReference type="CDD" id="cd23948">
    <property type="entry name" value="FAD_synthase"/>
    <property type="match status" value="1"/>
</dbReference>
<dbReference type="AlphaFoldDB" id="A0AAE1RA83"/>
<dbReference type="SMART" id="SM00852">
    <property type="entry name" value="MoCF_biosynth"/>
    <property type="match status" value="1"/>
</dbReference>
<dbReference type="Gene3D" id="3.40.50.620">
    <property type="entry name" value="HUPs"/>
    <property type="match status" value="1"/>
</dbReference>
<dbReference type="PANTHER" id="PTHR23293:SF13">
    <property type="entry name" value="FAD SYNTHASE-LIKE"/>
    <property type="match status" value="1"/>
</dbReference>
<dbReference type="Proteomes" id="UP001291623">
    <property type="component" value="Unassembled WGS sequence"/>
</dbReference>
<protein>
    <recommendedName>
        <fullName evidence="1">MoaB/Mog domain-containing protein</fullName>
    </recommendedName>
</protein>
<dbReference type="GO" id="GO:0003919">
    <property type="term" value="F:FMN adenylyltransferase activity"/>
    <property type="evidence" value="ECO:0007669"/>
    <property type="project" value="TreeGrafter"/>
</dbReference>
<dbReference type="FunFam" id="3.40.980.10:FF:000010">
    <property type="entry name" value="Phosphoadenosine phosphosulfate reductase family protein"/>
    <property type="match status" value="1"/>
</dbReference>
<dbReference type="SUPFAM" id="SSF52402">
    <property type="entry name" value="Adenine nucleotide alpha hydrolases-like"/>
    <property type="match status" value="1"/>
</dbReference>
<evidence type="ECO:0000259" key="1">
    <source>
        <dbReference type="SMART" id="SM00852"/>
    </source>
</evidence>
<dbReference type="InterPro" id="IPR014729">
    <property type="entry name" value="Rossmann-like_a/b/a_fold"/>
</dbReference>
<accession>A0AAE1RA83</accession>
<dbReference type="InterPro" id="IPR036425">
    <property type="entry name" value="MoaB/Mog-like_dom_sf"/>
</dbReference>
<dbReference type="GO" id="GO:0005524">
    <property type="term" value="F:ATP binding"/>
    <property type="evidence" value="ECO:0007669"/>
    <property type="project" value="UniProtKB-KW"/>
</dbReference>
<comment type="caution">
    <text evidence="2">The sequence shown here is derived from an EMBL/GenBank/DDBJ whole genome shotgun (WGS) entry which is preliminary data.</text>
</comment>
<evidence type="ECO:0000313" key="2">
    <source>
        <dbReference type="EMBL" id="KAK4348479.1"/>
    </source>
</evidence>
<gene>
    <name evidence="2" type="ORF">RND71_031234</name>
</gene>